<reference evidence="2" key="1">
    <citation type="journal article" date="2015" name="Parasit. Vectors">
        <title>Characterization and annotation of Babesia orientalis apicoplast genome.</title>
        <authorList>
            <person name="Huang Y."/>
            <person name="He L."/>
            <person name="Hu J."/>
            <person name="He P."/>
            <person name="He J."/>
            <person name="Yu L."/>
            <person name="Malobi N."/>
            <person name="Zhou Y."/>
            <person name="Shen B."/>
            <person name="Zhao J."/>
        </authorList>
    </citation>
    <scope>NUCLEOTIDE SEQUENCE</scope>
    <source>
        <strain evidence="2">Wuhan</strain>
    </source>
</reference>
<evidence type="ECO:0000256" key="1">
    <source>
        <dbReference type="SAM" id="Phobius"/>
    </source>
</evidence>
<proteinExistence type="predicted"/>
<sequence>MIKDLELLLDLLDLIKLFISMQFEALLYLIIFIILTIKDYVLSLFKKKETKLEKIINFLKNNKKAIIQFLCILFAPAASPLWCIVQLYTIATSLYKSQFENLINLIPFTLNYIYAQLTGNI</sequence>
<dbReference type="AlphaFoldDB" id="A0A0M4N386"/>
<keyword evidence="1" id="KW-0472">Membrane</keyword>
<protein>
    <submittedName>
        <fullName evidence="2">Uncharacterized protein</fullName>
    </submittedName>
</protein>
<gene>
    <name evidence="2" type="primary">hyp-9</name>
</gene>
<feature type="transmembrane region" description="Helical" evidence="1">
    <location>
        <begin position="66"/>
        <end position="88"/>
    </location>
</feature>
<dbReference type="GeneID" id="26044058"/>
<evidence type="ECO:0000313" key="2">
    <source>
        <dbReference type="EMBL" id="ALE29352.1"/>
    </source>
</evidence>
<keyword evidence="1" id="KW-0812">Transmembrane</keyword>
<organism evidence="2">
    <name type="scientific">Babesia orientalis</name>
    <dbReference type="NCBI Taxonomy" id="273649"/>
    <lineage>
        <taxon>Eukaryota</taxon>
        <taxon>Sar</taxon>
        <taxon>Alveolata</taxon>
        <taxon>Apicomplexa</taxon>
        <taxon>Aconoidasida</taxon>
        <taxon>Piroplasmida</taxon>
        <taxon>Babesiidae</taxon>
        <taxon>Babesia</taxon>
    </lineage>
</organism>
<feature type="transmembrane region" description="Helical" evidence="1">
    <location>
        <begin position="25"/>
        <end position="45"/>
    </location>
</feature>
<name>A0A0M4N386_9APIC</name>
<keyword evidence="1" id="KW-1133">Transmembrane helix</keyword>
<dbReference type="EMBL" id="KT428643">
    <property type="protein sequence ID" value="ALE29352.1"/>
    <property type="molecule type" value="Genomic_DNA"/>
</dbReference>
<accession>A0A0M4N386</accession>
<dbReference type="RefSeq" id="YP_009170354.1">
    <property type="nucleotide sequence ID" value="NC_028029.1"/>
</dbReference>